<dbReference type="EMBL" id="JAGDYL010000036">
    <property type="protein sequence ID" value="MBO1806483.1"/>
    <property type="molecule type" value="Genomic_DNA"/>
</dbReference>
<reference evidence="5" key="1">
    <citation type="submission" date="2021-03" db="EMBL/GenBank/DDBJ databases">
        <title>Leucobacter chromiisoli sp. nov., isolated from chromium-containing soil of chemical plant.</title>
        <authorList>
            <person name="Xu Z."/>
        </authorList>
    </citation>
    <scope>NUCLEOTIDE SEQUENCE</scope>
    <source>
        <strain evidence="5">A2</strain>
    </source>
</reference>
<feature type="domain" description="HTH luxR-type" evidence="4">
    <location>
        <begin position="449"/>
        <end position="512"/>
    </location>
</feature>
<evidence type="ECO:0000313" key="5">
    <source>
        <dbReference type="EMBL" id="MBO1806483.1"/>
    </source>
</evidence>
<dbReference type="Pfam" id="PF00196">
    <property type="entry name" value="GerE"/>
    <property type="match status" value="1"/>
</dbReference>
<dbReference type="PANTHER" id="PTHR44688:SF16">
    <property type="entry name" value="DNA-BINDING TRANSCRIPTIONAL ACTIVATOR DEVR_DOSR"/>
    <property type="match status" value="1"/>
</dbReference>
<proteinExistence type="predicted"/>
<dbReference type="Gene3D" id="1.10.10.10">
    <property type="entry name" value="Winged helix-like DNA-binding domain superfamily/Winged helix DNA-binding domain"/>
    <property type="match status" value="1"/>
</dbReference>
<evidence type="ECO:0000256" key="2">
    <source>
        <dbReference type="ARBA" id="ARBA00023125"/>
    </source>
</evidence>
<protein>
    <recommendedName>
        <fullName evidence="4">HTH luxR-type domain-containing protein</fullName>
    </recommendedName>
</protein>
<dbReference type="InterPro" id="IPR000792">
    <property type="entry name" value="Tscrpt_reg_LuxR_C"/>
</dbReference>
<dbReference type="PROSITE" id="PS50043">
    <property type="entry name" value="HTH_LUXR_2"/>
    <property type="match status" value="1"/>
</dbReference>
<gene>
    <name evidence="5" type="ORF">J4H91_14350</name>
</gene>
<sequence>MGTTIARRAALLSAEAGVAVSPRVAVTLGDFACDATEALRELASVIPPAALGGRSALPEVLPIVPSMREAVSLERYNAAERRVLLRASLNATRSVEVLLSASAVDTSVLLLGPLSSVLRIEQGRAEFVDERMRSLIIEETGAFERRRAHAELGRAAERAGYASAALLHEARAAESGVQRSLARRLVQEAATQLERGFTGNAIMLARQARTAAPEQATATRSLLARAAFWHGCFDDARAMIGDSASHDPQLVELARLMEKIDAGPEPGADDRLRALRVKEWLLEAAEAQNDLKILETVMAAEQFWYAGNADEADDLHARMLLSAGVAPGITGWENGTAQPTPLLQAHVCVIRAELSMRAGDMAEAARVLVAGVRELPMELAAAGVVPKFVRTIGASGTDIDVALADHYDRLLRTTSVKYVPIGPLKAERAVAAMRASGGRPSGPPTSDSAPELRSLLTPRQCAVWDLLAGGLSNREIGESLGISERTVEVHVAAILRKAGVTSRSRLLALLNQ</sequence>
<keyword evidence="1" id="KW-0805">Transcription regulation</keyword>
<name>A0A939RZ88_9MICO</name>
<keyword evidence="6" id="KW-1185">Reference proteome</keyword>
<dbReference type="CDD" id="cd06170">
    <property type="entry name" value="LuxR_C_like"/>
    <property type="match status" value="1"/>
</dbReference>
<evidence type="ECO:0000256" key="3">
    <source>
        <dbReference type="ARBA" id="ARBA00023163"/>
    </source>
</evidence>
<evidence type="ECO:0000256" key="1">
    <source>
        <dbReference type="ARBA" id="ARBA00023015"/>
    </source>
</evidence>
<dbReference type="SMART" id="SM00421">
    <property type="entry name" value="HTH_LUXR"/>
    <property type="match status" value="1"/>
</dbReference>
<keyword evidence="2" id="KW-0238">DNA-binding</keyword>
<dbReference type="PROSITE" id="PS00622">
    <property type="entry name" value="HTH_LUXR_1"/>
    <property type="match status" value="1"/>
</dbReference>
<evidence type="ECO:0000313" key="6">
    <source>
        <dbReference type="Proteomes" id="UP000664398"/>
    </source>
</evidence>
<dbReference type="SUPFAM" id="SSF46894">
    <property type="entry name" value="C-terminal effector domain of the bipartite response regulators"/>
    <property type="match status" value="1"/>
</dbReference>
<dbReference type="PANTHER" id="PTHR44688">
    <property type="entry name" value="DNA-BINDING TRANSCRIPTIONAL ACTIVATOR DEVR_DOSR"/>
    <property type="match status" value="1"/>
</dbReference>
<dbReference type="PRINTS" id="PR00038">
    <property type="entry name" value="HTHLUXR"/>
</dbReference>
<dbReference type="RefSeq" id="WP_208046939.1">
    <property type="nucleotide sequence ID" value="NZ_JAGDYL010000036.1"/>
</dbReference>
<dbReference type="GO" id="GO:0003677">
    <property type="term" value="F:DNA binding"/>
    <property type="evidence" value="ECO:0007669"/>
    <property type="project" value="UniProtKB-KW"/>
</dbReference>
<dbReference type="InterPro" id="IPR016032">
    <property type="entry name" value="Sig_transdc_resp-reg_C-effctor"/>
</dbReference>
<dbReference type="InterPro" id="IPR036388">
    <property type="entry name" value="WH-like_DNA-bd_sf"/>
</dbReference>
<dbReference type="Proteomes" id="UP000664398">
    <property type="component" value="Unassembled WGS sequence"/>
</dbReference>
<organism evidence="5 6">
    <name type="scientific">Leucobacter ruminantium</name>
    <dbReference type="NCBI Taxonomy" id="1289170"/>
    <lineage>
        <taxon>Bacteria</taxon>
        <taxon>Bacillati</taxon>
        <taxon>Actinomycetota</taxon>
        <taxon>Actinomycetes</taxon>
        <taxon>Micrococcales</taxon>
        <taxon>Microbacteriaceae</taxon>
        <taxon>Leucobacter</taxon>
    </lineage>
</organism>
<dbReference type="AlphaFoldDB" id="A0A939RZ88"/>
<evidence type="ECO:0000259" key="4">
    <source>
        <dbReference type="PROSITE" id="PS50043"/>
    </source>
</evidence>
<dbReference type="GO" id="GO:0006355">
    <property type="term" value="P:regulation of DNA-templated transcription"/>
    <property type="evidence" value="ECO:0007669"/>
    <property type="project" value="InterPro"/>
</dbReference>
<comment type="caution">
    <text evidence="5">The sequence shown here is derived from an EMBL/GenBank/DDBJ whole genome shotgun (WGS) entry which is preliminary data.</text>
</comment>
<keyword evidence="3" id="KW-0804">Transcription</keyword>
<accession>A0A939RZ88</accession>